<keyword evidence="4" id="KW-1185">Reference proteome</keyword>
<sequence length="752" mass="84538">MDHPHGTPFYFAMFRSLVCRGAQTRRLTKPPKKRDNPVTAAALTKKFQDYQASVGLLPDHPPDASARVPRGIREPFSWAVASTAADPALHVLKLNIGQPANYEECVRTVARFERLVRTTSRVEILWPLYQCLIYRWQTRALSPATWRTLFRYVRAADPELTGPTKTRAIRRYEDSNQKVSEAKAQRVMLLAERWLDTCRGTRREVAALIAADSELEDISTRKADTLIERTDSGPAHDDDQEEHALMATMADEIKAAVAVRDDQRPFNWTLQAEDYVALAEAYLDINRTKQAWLPLRIALARGLRIPEPTWQRLFRAYRGDTDCFAALRAWNLRCQAQGSTLENSQTVAALIETLALSNTRPFVVQAAYMTHIPALSQRTASRSQIYLANYDGMVDVAVEKLTEWELRHGEATFPALTYACVARGLTALGRYEETKKWLDRIATVAAAEFTAAVGATTPAEDLTLTYTNWLETVALLGEGGWAVEAERCVNLRYPDSATRPPAVTEALVVALQRHGHPDRAVALYRSLPGGPGDYRPDAASTTTVAAVVALAELNQFPVATALYDHFHAQQPRPTTDDYNRLILTLPRLHDAPQPAFALYREMCHQYVRPNLTTFCNLYRVCLGYPNHPAVMLISAKLPADMAEARLRYSVELSNLWIELLTKTGHLDKALEVLELMLVDPDTRPDHHTYEVLIRALCRQGQILDAVNFLPFMRRHLVRPSKNLVDYVVDQAKDKVPADRLPALQRTLADSVG</sequence>
<dbReference type="PANTHER" id="PTHR47936">
    <property type="entry name" value="PPR_LONG DOMAIN-CONTAINING PROTEIN"/>
    <property type="match status" value="1"/>
</dbReference>
<proteinExistence type="predicted"/>
<evidence type="ECO:0000313" key="4">
    <source>
        <dbReference type="Proteomes" id="UP001150569"/>
    </source>
</evidence>
<dbReference type="PROSITE" id="PS51375">
    <property type="entry name" value="PPR"/>
    <property type="match status" value="1"/>
</dbReference>
<dbReference type="PANTHER" id="PTHR47936:SF1">
    <property type="entry name" value="PENTATRICOPEPTIDE REPEAT-CONTAINING PROTEIN GUN1, CHLOROPLASTIC"/>
    <property type="match status" value="1"/>
</dbReference>
<name>A0A9W8DWL4_9FUNG</name>
<dbReference type="Proteomes" id="UP001150569">
    <property type="component" value="Unassembled WGS sequence"/>
</dbReference>
<evidence type="ECO:0008006" key="5">
    <source>
        <dbReference type="Google" id="ProtNLM"/>
    </source>
</evidence>
<protein>
    <recommendedName>
        <fullName evidence="5">Pentacotripeptide-repeat region of PRORP domain-containing protein</fullName>
    </recommendedName>
</protein>
<dbReference type="EMBL" id="JANBPT010000424">
    <property type="protein sequence ID" value="KAJ1921271.1"/>
    <property type="molecule type" value="Genomic_DNA"/>
</dbReference>
<dbReference type="AlphaFoldDB" id="A0A9W8DWL4"/>
<dbReference type="Pfam" id="PF01535">
    <property type="entry name" value="PPR"/>
    <property type="match status" value="2"/>
</dbReference>
<organism evidence="3 4">
    <name type="scientific">Tieghemiomyces parasiticus</name>
    <dbReference type="NCBI Taxonomy" id="78921"/>
    <lineage>
        <taxon>Eukaryota</taxon>
        <taxon>Fungi</taxon>
        <taxon>Fungi incertae sedis</taxon>
        <taxon>Zoopagomycota</taxon>
        <taxon>Kickxellomycotina</taxon>
        <taxon>Dimargaritomycetes</taxon>
        <taxon>Dimargaritales</taxon>
        <taxon>Dimargaritaceae</taxon>
        <taxon>Tieghemiomyces</taxon>
    </lineage>
</organism>
<feature type="repeat" description="PPR" evidence="2">
    <location>
        <begin position="685"/>
        <end position="719"/>
    </location>
</feature>
<dbReference type="InterPro" id="IPR011990">
    <property type="entry name" value="TPR-like_helical_dom_sf"/>
</dbReference>
<evidence type="ECO:0000256" key="2">
    <source>
        <dbReference type="PROSITE-ProRule" id="PRU00708"/>
    </source>
</evidence>
<dbReference type="InterPro" id="IPR002885">
    <property type="entry name" value="PPR_rpt"/>
</dbReference>
<dbReference type="Gene3D" id="1.25.40.10">
    <property type="entry name" value="Tetratricopeptide repeat domain"/>
    <property type="match status" value="2"/>
</dbReference>
<reference evidence="3" key="1">
    <citation type="submission" date="2022-07" db="EMBL/GenBank/DDBJ databases">
        <title>Phylogenomic reconstructions and comparative analyses of Kickxellomycotina fungi.</title>
        <authorList>
            <person name="Reynolds N.K."/>
            <person name="Stajich J.E."/>
            <person name="Barry K."/>
            <person name="Grigoriev I.V."/>
            <person name="Crous P."/>
            <person name="Smith M.E."/>
        </authorList>
    </citation>
    <scope>NUCLEOTIDE SEQUENCE</scope>
    <source>
        <strain evidence="3">RSA 861</strain>
    </source>
</reference>
<evidence type="ECO:0000313" key="3">
    <source>
        <dbReference type="EMBL" id="KAJ1921271.1"/>
    </source>
</evidence>
<gene>
    <name evidence="3" type="ORF">IWQ60_006818</name>
</gene>
<accession>A0A9W8DWL4</accession>
<dbReference type="OrthoDB" id="185373at2759"/>
<keyword evidence="1" id="KW-0677">Repeat</keyword>
<comment type="caution">
    <text evidence="3">The sequence shown here is derived from an EMBL/GenBank/DDBJ whole genome shotgun (WGS) entry which is preliminary data.</text>
</comment>
<evidence type="ECO:0000256" key="1">
    <source>
        <dbReference type="ARBA" id="ARBA00022737"/>
    </source>
</evidence>